<keyword evidence="4" id="KW-1003">Cell membrane</keyword>
<keyword evidence="10 12" id="KW-0472">Membrane</keyword>
<evidence type="ECO:0000256" key="4">
    <source>
        <dbReference type="ARBA" id="ARBA00022475"/>
    </source>
</evidence>
<dbReference type="PANTHER" id="PTHR45927:SF7">
    <property type="entry name" value="LYSM-DOMAIN RECEPTOR-LIKE KINASE"/>
    <property type="match status" value="1"/>
</dbReference>
<dbReference type="Pfam" id="PF23446">
    <property type="entry name" value="LysM1_NFP_LYK"/>
    <property type="match status" value="1"/>
</dbReference>
<dbReference type="Pfam" id="PF05562">
    <property type="entry name" value="WCOR413"/>
    <property type="match status" value="1"/>
</dbReference>
<organism evidence="14 15">
    <name type="scientific">Stephania yunnanensis</name>
    <dbReference type="NCBI Taxonomy" id="152371"/>
    <lineage>
        <taxon>Eukaryota</taxon>
        <taxon>Viridiplantae</taxon>
        <taxon>Streptophyta</taxon>
        <taxon>Embryophyta</taxon>
        <taxon>Tracheophyta</taxon>
        <taxon>Spermatophyta</taxon>
        <taxon>Magnoliopsida</taxon>
        <taxon>Ranunculales</taxon>
        <taxon>Menispermaceae</taxon>
        <taxon>Menispermoideae</taxon>
        <taxon>Cissampelideae</taxon>
        <taxon>Stephania</taxon>
    </lineage>
</organism>
<evidence type="ECO:0000256" key="7">
    <source>
        <dbReference type="ARBA" id="ARBA00022741"/>
    </source>
</evidence>
<keyword evidence="11" id="KW-1015">Disulfide bond</keyword>
<dbReference type="AlphaFoldDB" id="A0AAP0JNZ6"/>
<comment type="subcellular location">
    <subcellularLocation>
        <location evidence="2">Cell membrane</location>
        <topology evidence="2">Single-pass membrane protein</topology>
    </subcellularLocation>
    <subcellularLocation>
        <location evidence="1">Membrane</location>
        <topology evidence="1">Multi-pass membrane protein</topology>
    </subcellularLocation>
</comment>
<keyword evidence="9 12" id="KW-1133">Transmembrane helix</keyword>
<keyword evidence="6" id="KW-0732">Signal</keyword>
<dbReference type="FunFam" id="1.10.510.10:FF:000468">
    <property type="entry name" value="PTI1-like tyrosine-protein kinase 3"/>
    <property type="match status" value="1"/>
</dbReference>
<evidence type="ECO:0000256" key="2">
    <source>
        <dbReference type="ARBA" id="ARBA00004162"/>
    </source>
</evidence>
<dbReference type="GO" id="GO:0005886">
    <property type="term" value="C:plasma membrane"/>
    <property type="evidence" value="ECO:0007669"/>
    <property type="project" value="UniProtKB-SubCell"/>
</dbReference>
<dbReference type="Pfam" id="PF23473">
    <property type="entry name" value="LysM3_LYK4_5"/>
    <property type="match status" value="1"/>
</dbReference>
<comment type="caution">
    <text evidence="14">The sequence shown here is derived from an EMBL/GenBank/DDBJ whole genome shotgun (WGS) entry which is preliminary data.</text>
</comment>
<evidence type="ECO:0000256" key="11">
    <source>
        <dbReference type="ARBA" id="ARBA00023157"/>
    </source>
</evidence>
<evidence type="ECO:0000256" key="12">
    <source>
        <dbReference type="SAM" id="Phobius"/>
    </source>
</evidence>
<dbReference type="InterPro" id="IPR056561">
    <property type="entry name" value="NFP_LYK_LysM1"/>
</dbReference>
<evidence type="ECO:0000256" key="5">
    <source>
        <dbReference type="ARBA" id="ARBA00022692"/>
    </source>
</evidence>
<proteinExistence type="inferred from homology"/>
<keyword evidence="8" id="KW-0067">ATP-binding</keyword>
<reference evidence="14 15" key="1">
    <citation type="submission" date="2024-01" db="EMBL/GenBank/DDBJ databases">
        <title>Genome assemblies of Stephania.</title>
        <authorList>
            <person name="Yang L."/>
        </authorList>
    </citation>
    <scope>NUCLEOTIDE SEQUENCE [LARGE SCALE GENOMIC DNA]</scope>
    <source>
        <strain evidence="14">YNDBR</strain>
        <tissue evidence="14">Leaf</tissue>
    </source>
</reference>
<dbReference type="Gene3D" id="3.30.200.20">
    <property type="entry name" value="Phosphorylase Kinase, domain 1"/>
    <property type="match status" value="1"/>
</dbReference>
<dbReference type="PROSITE" id="PS00108">
    <property type="entry name" value="PROTEIN_KINASE_ST"/>
    <property type="match status" value="1"/>
</dbReference>
<dbReference type="SUPFAM" id="SSF56112">
    <property type="entry name" value="Protein kinase-like (PK-like)"/>
    <property type="match status" value="1"/>
</dbReference>
<dbReference type="InterPro" id="IPR056563">
    <property type="entry name" value="LysM3_LYK4_5"/>
</dbReference>
<evidence type="ECO:0000256" key="9">
    <source>
        <dbReference type="ARBA" id="ARBA00022989"/>
    </source>
</evidence>
<evidence type="ECO:0000256" key="6">
    <source>
        <dbReference type="ARBA" id="ARBA00022729"/>
    </source>
</evidence>
<protein>
    <recommendedName>
        <fullName evidence="13">Protein kinase domain-containing protein</fullName>
    </recommendedName>
</protein>
<dbReference type="Pfam" id="PF00069">
    <property type="entry name" value="Pkinase"/>
    <property type="match status" value="1"/>
</dbReference>
<evidence type="ECO:0000256" key="1">
    <source>
        <dbReference type="ARBA" id="ARBA00004141"/>
    </source>
</evidence>
<dbReference type="SMART" id="SM00220">
    <property type="entry name" value="S_TKc"/>
    <property type="match status" value="1"/>
</dbReference>
<dbReference type="Pfam" id="PF23472">
    <property type="entry name" value="LysM2_CERK1_LYK3_4_5"/>
    <property type="match status" value="1"/>
</dbReference>
<gene>
    <name evidence="14" type="ORF">Syun_015740</name>
</gene>
<dbReference type="PROSITE" id="PS50011">
    <property type="entry name" value="PROTEIN_KINASE_DOM"/>
    <property type="match status" value="1"/>
</dbReference>
<evidence type="ECO:0000313" key="14">
    <source>
        <dbReference type="EMBL" id="KAK9136410.1"/>
    </source>
</evidence>
<sequence>MEARVGLGKVRSVLSQLDYVPSTRVDTHIKANTEHTIFVPLIYVANNISWDKCRGELGYWIAFFAVGAHLFFPRCFQEYSGNSVLDCGNIEGRPSSAYLYACDGEKPTCKTFLIFKSLPPYNSVATISELTSADPLELARVNNVSRNTTFPAYKEVIVPVTCSCSGQYYQANTSFVTRTRTDTYFFIANDTYQGLSTCDSLMGENPYRATELLPGFKLRVPLRCACPTTDQTAAGTKYLLTYSICWEDNVTFISERFNSTDQGTLLANKFSEAEPKIFPFTTILIPLATEPSSSQTIVHPPPKFSPSVTSPVFTVNRRSNGKAKTKTYVGLAVGVAASFLLVSSVALAYRFMNCRSLDSSKSEKNIVLPEDLLVTIASIDRVLQVFEVKDLKAATNNFSTDFKIKGSVYCGVVNQRKVAIKKMSTDASKEISMLNKINHFNLIKLYGVCKDESCAYLVYEYMENGSLKNWLGNKNSPGFQSWSQRIQIAVDVANGLHYLHKFTDPAYVHKDIKSSNILLDRELRAKIANFDLASLAEKKISTKLLGTRGYMAPEYLEVGLVTPKTDVYAFGVVMLELITGKEAVMVQDGREALLSTALIRIMESQNPLVELSEFIDPSLKVFRRMDLTFAMAKLCDACLTRDPALRMSIEKVVSVLVRIHSRLSNE</sequence>
<name>A0AAP0JNZ6_9MAGN</name>
<dbReference type="GO" id="GO:0004672">
    <property type="term" value="F:protein kinase activity"/>
    <property type="evidence" value="ECO:0007669"/>
    <property type="project" value="InterPro"/>
</dbReference>
<feature type="transmembrane region" description="Helical" evidence="12">
    <location>
        <begin position="327"/>
        <end position="352"/>
    </location>
</feature>
<keyword evidence="7" id="KW-0547">Nucleotide-binding</keyword>
<accession>A0AAP0JNZ6</accession>
<evidence type="ECO:0000256" key="3">
    <source>
        <dbReference type="ARBA" id="ARBA00005852"/>
    </source>
</evidence>
<feature type="domain" description="Protein kinase" evidence="13">
    <location>
        <begin position="325"/>
        <end position="663"/>
    </location>
</feature>
<dbReference type="InterPro" id="IPR052611">
    <property type="entry name" value="Plant_RLK_LysM"/>
</dbReference>
<dbReference type="InterPro" id="IPR056562">
    <property type="entry name" value="LysM2_CERK1_LYK3_4_5"/>
</dbReference>
<keyword evidence="5 12" id="KW-0812">Transmembrane</keyword>
<evidence type="ECO:0000259" key="13">
    <source>
        <dbReference type="PROSITE" id="PS50011"/>
    </source>
</evidence>
<dbReference type="GO" id="GO:0005524">
    <property type="term" value="F:ATP binding"/>
    <property type="evidence" value="ECO:0007669"/>
    <property type="project" value="UniProtKB-KW"/>
</dbReference>
<dbReference type="InterPro" id="IPR008892">
    <property type="entry name" value="COR413"/>
</dbReference>
<evidence type="ECO:0000313" key="15">
    <source>
        <dbReference type="Proteomes" id="UP001420932"/>
    </source>
</evidence>
<evidence type="ECO:0000256" key="10">
    <source>
        <dbReference type="ARBA" id="ARBA00023136"/>
    </source>
</evidence>
<dbReference type="PANTHER" id="PTHR45927">
    <property type="entry name" value="LYSM-DOMAIN RECEPTOR-LIKE KINASE-RELATED"/>
    <property type="match status" value="1"/>
</dbReference>
<dbReference type="EMBL" id="JBBNAF010000006">
    <property type="protein sequence ID" value="KAK9136410.1"/>
    <property type="molecule type" value="Genomic_DNA"/>
</dbReference>
<keyword evidence="15" id="KW-1185">Reference proteome</keyword>
<dbReference type="Proteomes" id="UP001420932">
    <property type="component" value="Unassembled WGS sequence"/>
</dbReference>
<dbReference type="InterPro" id="IPR000719">
    <property type="entry name" value="Prot_kinase_dom"/>
</dbReference>
<comment type="similarity">
    <text evidence="3">Belongs to the Cold-regulated 413 protein family.</text>
</comment>
<dbReference type="InterPro" id="IPR008271">
    <property type="entry name" value="Ser/Thr_kinase_AS"/>
</dbReference>
<dbReference type="InterPro" id="IPR011009">
    <property type="entry name" value="Kinase-like_dom_sf"/>
</dbReference>
<dbReference type="Gene3D" id="1.10.510.10">
    <property type="entry name" value="Transferase(Phosphotransferase) domain 1"/>
    <property type="match status" value="1"/>
</dbReference>
<evidence type="ECO:0000256" key="8">
    <source>
        <dbReference type="ARBA" id="ARBA00022840"/>
    </source>
</evidence>